<organism evidence="2 3">
    <name type="scientific">Capillimicrobium parvum</name>
    <dbReference type="NCBI Taxonomy" id="2884022"/>
    <lineage>
        <taxon>Bacteria</taxon>
        <taxon>Bacillati</taxon>
        <taxon>Actinomycetota</taxon>
        <taxon>Thermoleophilia</taxon>
        <taxon>Solirubrobacterales</taxon>
        <taxon>Capillimicrobiaceae</taxon>
        <taxon>Capillimicrobium</taxon>
    </lineage>
</organism>
<gene>
    <name evidence="2" type="ORF">DSM104329_03511</name>
</gene>
<dbReference type="PANTHER" id="PTHR34821:SF2">
    <property type="entry name" value="INNER MEMBRANE PROTEIN YDCZ"/>
    <property type="match status" value="1"/>
</dbReference>
<protein>
    <recommendedName>
        <fullName evidence="4">DMT family transporter</fullName>
    </recommendedName>
</protein>
<dbReference type="Pfam" id="PF04657">
    <property type="entry name" value="DMT_YdcZ"/>
    <property type="match status" value="2"/>
</dbReference>
<feature type="transmembrane region" description="Helical" evidence="1">
    <location>
        <begin position="104"/>
        <end position="124"/>
    </location>
</feature>
<keyword evidence="3" id="KW-1185">Reference proteome</keyword>
<dbReference type="EMBL" id="CP087164">
    <property type="protein sequence ID" value="UGS37097.1"/>
    <property type="molecule type" value="Genomic_DNA"/>
</dbReference>
<sequence length="321" mass="32346">MASHGSHSTALGLTAAFVTGIVFALQIFLTGRLRSHLGSAEIAGSVNNLVGLVALLCVSAVWRIPQRALAQMRESGLRPRWWHLLVGLSGAYFITVSSEAAPEIGVALLFVAVVVGQVFGALVVDRIGLAPGGKRPVTAARVLAIALALVAVALGAIGANGDPKLGLLALVVVAGVGVAIQQAGLGHMTRVSGQPIASALVNFLVGTTALVVVTAILTGFQPPNGWSAPPEDWVGGFLGAAIAATLSKLVSLFGVLPVILGLVAGQTTGGLLIDLFEPSSGHTVSAQTVVSVALTIAAVAVAGIAGTRAARQRRPECVPGD</sequence>
<evidence type="ECO:0008006" key="4">
    <source>
        <dbReference type="Google" id="ProtNLM"/>
    </source>
</evidence>
<feature type="transmembrane region" description="Helical" evidence="1">
    <location>
        <begin position="42"/>
        <end position="61"/>
    </location>
</feature>
<feature type="transmembrane region" description="Helical" evidence="1">
    <location>
        <begin position="136"/>
        <end position="159"/>
    </location>
</feature>
<dbReference type="RefSeq" id="WP_259311160.1">
    <property type="nucleotide sequence ID" value="NZ_CP087164.1"/>
</dbReference>
<dbReference type="KEGG" id="sbae:DSM104329_03511"/>
<keyword evidence="1" id="KW-0472">Membrane</keyword>
<feature type="transmembrane region" description="Helical" evidence="1">
    <location>
        <begin position="197"/>
        <end position="221"/>
    </location>
</feature>
<dbReference type="AlphaFoldDB" id="A0A9E6XYV4"/>
<accession>A0A9E6XYV4</accession>
<feature type="transmembrane region" description="Helical" evidence="1">
    <location>
        <begin position="12"/>
        <end position="30"/>
    </location>
</feature>
<keyword evidence="1" id="KW-0812">Transmembrane</keyword>
<dbReference type="InterPro" id="IPR006750">
    <property type="entry name" value="YdcZ"/>
</dbReference>
<feature type="transmembrane region" description="Helical" evidence="1">
    <location>
        <begin position="255"/>
        <end position="273"/>
    </location>
</feature>
<feature type="transmembrane region" description="Helical" evidence="1">
    <location>
        <begin position="285"/>
        <end position="305"/>
    </location>
</feature>
<evidence type="ECO:0000256" key="1">
    <source>
        <dbReference type="SAM" id="Phobius"/>
    </source>
</evidence>
<keyword evidence="1" id="KW-1133">Transmembrane helix</keyword>
<evidence type="ECO:0000313" key="3">
    <source>
        <dbReference type="Proteomes" id="UP001162834"/>
    </source>
</evidence>
<proteinExistence type="predicted"/>
<evidence type="ECO:0000313" key="2">
    <source>
        <dbReference type="EMBL" id="UGS37097.1"/>
    </source>
</evidence>
<reference evidence="2" key="1">
    <citation type="journal article" date="2022" name="Int. J. Syst. Evol. Microbiol.">
        <title>Pseudomonas aegrilactucae sp. nov. and Pseudomonas morbosilactucae sp. nov., pathogens causing bacterial rot of lettuce in Japan.</title>
        <authorList>
            <person name="Sawada H."/>
            <person name="Fujikawa T."/>
            <person name="Satou M."/>
        </authorList>
    </citation>
    <scope>NUCLEOTIDE SEQUENCE</scope>
    <source>
        <strain evidence="2">0166_1</strain>
    </source>
</reference>
<name>A0A9E6XYV4_9ACTN</name>
<dbReference type="PANTHER" id="PTHR34821">
    <property type="entry name" value="INNER MEMBRANE PROTEIN YDCZ"/>
    <property type="match status" value="1"/>
</dbReference>
<feature type="transmembrane region" description="Helical" evidence="1">
    <location>
        <begin position="81"/>
        <end position="98"/>
    </location>
</feature>
<feature type="transmembrane region" description="Helical" evidence="1">
    <location>
        <begin position="165"/>
        <end position="185"/>
    </location>
</feature>
<dbReference type="Proteomes" id="UP001162834">
    <property type="component" value="Chromosome"/>
</dbReference>
<dbReference type="GO" id="GO:0005886">
    <property type="term" value="C:plasma membrane"/>
    <property type="evidence" value="ECO:0007669"/>
    <property type="project" value="TreeGrafter"/>
</dbReference>